<feature type="region of interest" description="Disordered" evidence="1">
    <location>
        <begin position="740"/>
        <end position="766"/>
    </location>
</feature>
<dbReference type="PANTHER" id="PTHR33112:SF16">
    <property type="entry name" value="HETEROKARYON INCOMPATIBILITY DOMAIN-CONTAINING PROTEIN"/>
    <property type="match status" value="1"/>
</dbReference>
<name>A0ABQ8G762_9PEZI</name>
<dbReference type="Pfam" id="PF06985">
    <property type="entry name" value="HET"/>
    <property type="match status" value="1"/>
</dbReference>
<dbReference type="Proteomes" id="UP000774617">
    <property type="component" value="Unassembled WGS sequence"/>
</dbReference>
<sequence>MSCPRCQDVLKKAFAKMRTISGVSDEAGSFEWVDHQAMLHSSCQELREAASDGCRLCGLVLDNCLAEWRRQILPPDFQTFLHVRSSGLMSIAVNLLTPAGLFAGVLEFEVASCQRELLHAPEQLRSLLRASSPETNLSTASDTSLHLAAFWLHECLEKHPDCERNAGEQHFFPTRAIDVGQLGPGGDYTSPYLYDCNALGLPKGDRKYVALSHCWGPPQFHTLTTERANLGERRAGIPLESFPTSFRDAVMVTRKLGFRYLWIDSLCIIQQDTHDWSTEAGRMSEVYRQATFTIAAAYAWNSSMGCFVDRPSLQLLPFEIQLSAGESEPPGSRSILFSPAAPKPNGEVLGPSHPPALFTRAWVLQEQVLSSRMLVFDNDQVRWKCISVYASESHPCGGDPDHFDRHENIRRRLRIGHHKEDFFHLPAPTNGYWSAQHRLWGDIVINYTHRAMTNSRDRLVGLGGIAGAIQQQTRDTYVAGLWKSQLHCDLLWHIPLLGFDRRSESLNASMSQRSTRNGHSVAPSWSWASVTLPVSFGVPWATAHFLSPICAIEEIQLGVDSGMLKITGHCRILHVRSTYPASFAEVCKDSAHRLYEQSVPVTFDSVRYFPDKSIMAALAKDAAYHLLPGSWHPDEILEPETPITFVAIAHCPLPTDYLNCRTDTSNQGKKRRHDHYITHALGLIPVEGQKDLFRRVGHAEFYHCAWFGYCCDSEADATRHHTVPRTDEVLSAVELRTTGAAAQDDAYRPPPPPLVPNDTLRAPSGADEKSLASGWIFDGKDAHMHPVDTNPLPDKDSYHESIQVETRTFTIV</sequence>
<keyword evidence="4" id="KW-1185">Reference proteome</keyword>
<dbReference type="InterPro" id="IPR010730">
    <property type="entry name" value="HET"/>
</dbReference>
<gene>
    <name evidence="3" type="ORF">B0J12DRAFT_138737</name>
</gene>
<evidence type="ECO:0000313" key="4">
    <source>
        <dbReference type="Proteomes" id="UP000774617"/>
    </source>
</evidence>
<accession>A0ABQ8G762</accession>
<evidence type="ECO:0000313" key="3">
    <source>
        <dbReference type="EMBL" id="KAH7046773.1"/>
    </source>
</evidence>
<feature type="domain" description="Heterokaryon incompatibility" evidence="2">
    <location>
        <begin position="208"/>
        <end position="366"/>
    </location>
</feature>
<dbReference type="PANTHER" id="PTHR33112">
    <property type="entry name" value="DOMAIN PROTEIN, PUTATIVE-RELATED"/>
    <property type="match status" value="1"/>
</dbReference>
<evidence type="ECO:0000256" key="1">
    <source>
        <dbReference type="SAM" id="MobiDB-lite"/>
    </source>
</evidence>
<protein>
    <submittedName>
        <fullName evidence="3">Heterokaryon incompatibility protein-domain-containing protein</fullName>
    </submittedName>
</protein>
<dbReference type="EMBL" id="JAGTJR010000017">
    <property type="protein sequence ID" value="KAH7046773.1"/>
    <property type="molecule type" value="Genomic_DNA"/>
</dbReference>
<proteinExistence type="predicted"/>
<comment type="caution">
    <text evidence="3">The sequence shown here is derived from an EMBL/GenBank/DDBJ whole genome shotgun (WGS) entry which is preliminary data.</text>
</comment>
<evidence type="ECO:0000259" key="2">
    <source>
        <dbReference type="Pfam" id="PF06985"/>
    </source>
</evidence>
<organism evidence="3 4">
    <name type="scientific">Macrophomina phaseolina</name>
    <dbReference type="NCBI Taxonomy" id="35725"/>
    <lineage>
        <taxon>Eukaryota</taxon>
        <taxon>Fungi</taxon>
        <taxon>Dikarya</taxon>
        <taxon>Ascomycota</taxon>
        <taxon>Pezizomycotina</taxon>
        <taxon>Dothideomycetes</taxon>
        <taxon>Dothideomycetes incertae sedis</taxon>
        <taxon>Botryosphaeriales</taxon>
        <taxon>Botryosphaeriaceae</taxon>
        <taxon>Macrophomina</taxon>
    </lineage>
</organism>
<reference evidence="3 4" key="1">
    <citation type="journal article" date="2021" name="Nat. Commun.">
        <title>Genetic determinants of endophytism in the Arabidopsis root mycobiome.</title>
        <authorList>
            <person name="Mesny F."/>
            <person name="Miyauchi S."/>
            <person name="Thiergart T."/>
            <person name="Pickel B."/>
            <person name="Atanasova L."/>
            <person name="Karlsson M."/>
            <person name="Huettel B."/>
            <person name="Barry K.W."/>
            <person name="Haridas S."/>
            <person name="Chen C."/>
            <person name="Bauer D."/>
            <person name="Andreopoulos W."/>
            <person name="Pangilinan J."/>
            <person name="LaButti K."/>
            <person name="Riley R."/>
            <person name="Lipzen A."/>
            <person name="Clum A."/>
            <person name="Drula E."/>
            <person name="Henrissat B."/>
            <person name="Kohler A."/>
            <person name="Grigoriev I.V."/>
            <person name="Martin F.M."/>
            <person name="Hacquard S."/>
        </authorList>
    </citation>
    <scope>NUCLEOTIDE SEQUENCE [LARGE SCALE GENOMIC DNA]</scope>
    <source>
        <strain evidence="3 4">MPI-SDFR-AT-0080</strain>
    </source>
</reference>